<reference evidence="1 2" key="1">
    <citation type="submission" date="2018-10" db="EMBL/GenBank/DDBJ databases">
        <title>Isolation from cow dung.</title>
        <authorList>
            <person name="Ling L."/>
        </authorList>
    </citation>
    <scope>NUCLEOTIDE SEQUENCE [LARGE SCALE GENOMIC DNA]</scope>
    <source>
        <strain evidence="1 2">NEAU-LL90</strain>
    </source>
</reference>
<name>A0A3M2L434_9NOCA</name>
<dbReference type="AlphaFoldDB" id="A0A3M2L434"/>
<gene>
    <name evidence="1" type="ORF">EBN03_17990</name>
</gene>
<proteinExistence type="predicted"/>
<dbReference type="EMBL" id="RFFH01000007">
    <property type="protein sequence ID" value="RMI31263.1"/>
    <property type="molecule type" value="Genomic_DNA"/>
</dbReference>
<protein>
    <recommendedName>
        <fullName evidence="3">ATP-grasp domain-containing protein</fullName>
    </recommendedName>
</protein>
<evidence type="ECO:0000313" key="1">
    <source>
        <dbReference type="EMBL" id="RMI31263.1"/>
    </source>
</evidence>
<evidence type="ECO:0008006" key="3">
    <source>
        <dbReference type="Google" id="ProtNLM"/>
    </source>
</evidence>
<accession>A0A3M2L434</accession>
<evidence type="ECO:0000313" key="2">
    <source>
        <dbReference type="Proteomes" id="UP000279275"/>
    </source>
</evidence>
<comment type="caution">
    <text evidence="1">The sequence shown here is derived from an EMBL/GenBank/DDBJ whole genome shotgun (WGS) entry which is preliminary data.</text>
</comment>
<sequence length="504" mass="53772">MYVGPAALTSGEFAALTRRLLGLRPERLRDAVERELRFGTGDPGIPGVLLYTSTPAKDTLGAALAEVAAGRPPVDWPTIIEARSVLLAQPGDLHVGRSAPWRAAAGNRLTAVVPDTGHYYFLHSLLVLAARDDPSLDPIVGHIRRNPEGSIRVYAADEPTLAFLLWLRRRAGVATLNVEANHPAVFEAWSHKAVLHPRVDEAAALRVGPDPRHTLAAETALTPLARELGIRVPRLPGYTLPADLSFDGAFRAAATLLRDRFGITRGCLKAAKSSSGQGIRTDIDLAAELPGPPGPACGEWVLEAQAEYCRLPVTGHLFQLAPSVHLRRGTPADGMTLQFLSDTFWQGNVYFDRDSCEAAGVPVPVYDRIRAALIDLHSALHELGLVTGGIDFAVARVGGRFGRSALTGLQDLNLSACGADLLRAFRDRTRESGLRSAATKVVVPPQNMTTADLQRLLDGHTDLPATAIACIPGQWAMIAVAAPGPVAAAEAACRLTLEVSKLSE</sequence>
<dbReference type="Proteomes" id="UP000279275">
    <property type="component" value="Unassembled WGS sequence"/>
</dbReference>
<keyword evidence="2" id="KW-1185">Reference proteome</keyword>
<organism evidence="1 2">
    <name type="scientific">Nocardia stercoris</name>
    <dbReference type="NCBI Taxonomy" id="2483361"/>
    <lineage>
        <taxon>Bacteria</taxon>
        <taxon>Bacillati</taxon>
        <taxon>Actinomycetota</taxon>
        <taxon>Actinomycetes</taxon>
        <taxon>Mycobacteriales</taxon>
        <taxon>Nocardiaceae</taxon>
        <taxon>Nocardia</taxon>
    </lineage>
</organism>